<organism evidence="3 4">
    <name type="scientific">Pseudorhodobacter antarcticus</name>
    <dbReference type="NCBI Taxonomy" id="1077947"/>
    <lineage>
        <taxon>Bacteria</taxon>
        <taxon>Pseudomonadati</taxon>
        <taxon>Pseudomonadota</taxon>
        <taxon>Alphaproteobacteria</taxon>
        <taxon>Rhodobacterales</taxon>
        <taxon>Paracoccaceae</taxon>
        <taxon>Pseudorhodobacter</taxon>
    </lineage>
</organism>
<dbReference type="InterPro" id="IPR029063">
    <property type="entry name" value="SAM-dependent_MTases_sf"/>
</dbReference>
<dbReference type="GO" id="GO:0035243">
    <property type="term" value="F:protein-arginine omega-N symmetric methyltransferase activity"/>
    <property type="evidence" value="ECO:0007669"/>
    <property type="project" value="TreeGrafter"/>
</dbReference>
<dbReference type="GO" id="GO:0032259">
    <property type="term" value="P:methylation"/>
    <property type="evidence" value="ECO:0007669"/>
    <property type="project" value="UniProtKB-KW"/>
</dbReference>
<evidence type="ECO:0000313" key="4">
    <source>
        <dbReference type="Proteomes" id="UP000183002"/>
    </source>
</evidence>
<sequence>MLPDTTLESLLLAQIAANGPLPLADYMQACLLHPDHGYYTTRDPLGRAGDFITSPEISQMFGELLGLCLAQAWVDQGAPARFVLAELGPGRGTLMADLLRATRGVPGFHAAAEVWLVEASTPLRAAQRAALPGAVHWADNLGAVPDDAPIYLIANEFFDALPIRQVTRHVQGWCDTIVGAADGRLVKGYAPPLPFAVLDGRLADTNPGDVVELRPDATPIMARIGAQIAGHGGAAVIIDYGNWRSKGDTLQAMQGHAFADPFTAPGHADLTAHVDFEALALAADPARATGLTDQGALLARLGIGARAERLARGVNGAALENHLAATQRLTRAEEMGSLFKALALFPPHAPAPPGFD</sequence>
<keyword evidence="1 3" id="KW-0489">Methyltransferase</keyword>
<accession>A0A1H8FYX8</accession>
<name>A0A1H8FYX8_9RHOB</name>
<evidence type="ECO:0000256" key="1">
    <source>
        <dbReference type="ARBA" id="ARBA00022603"/>
    </source>
</evidence>
<dbReference type="RefSeq" id="WP_231579663.1">
    <property type="nucleotide sequence ID" value="NZ_FOCO01000012.1"/>
</dbReference>
<dbReference type="InterPro" id="IPR003788">
    <property type="entry name" value="NDUFAF7"/>
</dbReference>
<protein>
    <submittedName>
        <fullName evidence="3">SAM-dependent methyltransferase, MidA family</fullName>
    </submittedName>
</protein>
<dbReference type="InterPro" id="IPR038375">
    <property type="entry name" value="NDUFAF7_sf"/>
</dbReference>
<keyword evidence="4" id="KW-1185">Reference proteome</keyword>
<dbReference type="Pfam" id="PF02636">
    <property type="entry name" value="Methyltransf_28"/>
    <property type="match status" value="1"/>
</dbReference>
<evidence type="ECO:0000313" key="3">
    <source>
        <dbReference type="EMBL" id="SEN36720.1"/>
    </source>
</evidence>
<proteinExistence type="predicted"/>
<gene>
    <name evidence="3" type="ORF">SAMN05216227_101257</name>
</gene>
<dbReference type="PANTHER" id="PTHR12049">
    <property type="entry name" value="PROTEIN ARGININE METHYLTRANSFERASE NDUFAF7, MITOCHONDRIAL"/>
    <property type="match status" value="1"/>
</dbReference>
<dbReference type="Proteomes" id="UP000183002">
    <property type="component" value="Unassembled WGS sequence"/>
</dbReference>
<dbReference type="SUPFAM" id="SSF53335">
    <property type="entry name" value="S-adenosyl-L-methionine-dependent methyltransferases"/>
    <property type="match status" value="1"/>
</dbReference>
<evidence type="ECO:0000256" key="2">
    <source>
        <dbReference type="ARBA" id="ARBA00022679"/>
    </source>
</evidence>
<dbReference type="AlphaFoldDB" id="A0A1H8FYX8"/>
<dbReference type="PANTHER" id="PTHR12049:SF7">
    <property type="entry name" value="PROTEIN ARGININE METHYLTRANSFERASE NDUFAF7, MITOCHONDRIAL"/>
    <property type="match status" value="1"/>
</dbReference>
<dbReference type="STRING" id="1077947.SAMN05216227_101257"/>
<reference evidence="3 4" key="1">
    <citation type="submission" date="2016-10" db="EMBL/GenBank/DDBJ databases">
        <authorList>
            <person name="de Groot N.N."/>
        </authorList>
    </citation>
    <scope>NUCLEOTIDE SEQUENCE [LARGE SCALE GENOMIC DNA]</scope>
    <source>
        <strain evidence="3 4">CGMCC 1.10836</strain>
    </source>
</reference>
<dbReference type="Gene3D" id="3.40.50.12710">
    <property type="match status" value="1"/>
</dbReference>
<dbReference type="EMBL" id="FOCO01000012">
    <property type="protein sequence ID" value="SEN36720.1"/>
    <property type="molecule type" value="Genomic_DNA"/>
</dbReference>
<keyword evidence="2 3" id="KW-0808">Transferase</keyword>